<dbReference type="SFLD" id="SFLDG01088">
    <property type="entry name" value="antiviral_proteins"/>
    <property type="match status" value="1"/>
</dbReference>
<dbReference type="CDD" id="cd01335">
    <property type="entry name" value="Radical_SAM"/>
    <property type="match status" value="1"/>
</dbReference>
<reference evidence="10 11" key="1">
    <citation type="submission" date="2018-06" db="EMBL/GenBank/DDBJ databases">
        <title>Genomic Encyclopedia of Type Strains, Phase III (KMG-III): the genomes of soil and plant-associated and newly described type strains.</title>
        <authorList>
            <person name="Whitman W."/>
        </authorList>
    </citation>
    <scope>NUCLEOTIDE SEQUENCE [LARGE SCALE GENOMIC DNA]</scope>
    <source>
        <strain evidence="10 11">CECT 5889</strain>
    </source>
</reference>
<dbReference type="GO" id="GO:0051607">
    <property type="term" value="P:defense response to virus"/>
    <property type="evidence" value="ECO:0007669"/>
    <property type="project" value="UniProtKB-KW"/>
</dbReference>
<keyword evidence="5" id="KW-0408">Iron</keyword>
<dbReference type="Pfam" id="PF04055">
    <property type="entry name" value="Radical_SAM"/>
    <property type="match status" value="1"/>
</dbReference>
<dbReference type="PANTHER" id="PTHR21339">
    <property type="entry name" value="RADICAL S-ADENOSYL METHIONINE DOMAIN-CONTAINING PROTEIN 2"/>
    <property type="match status" value="1"/>
</dbReference>
<evidence type="ECO:0000256" key="8">
    <source>
        <dbReference type="ARBA" id="ARBA00039667"/>
    </source>
</evidence>
<name>A0A2V4ULT0_9GAMM</name>
<gene>
    <name evidence="10" type="ORF">DFP82_101486</name>
</gene>
<dbReference type="SFLD" id="SFLDS00029">
    <property type="entry name" value="Radical_SAM"/>
    <property type="match status" value="1"/>
</dbReference>
<keyword evidence="7" id="KW-0051">Antiviral defense</keyword>
<dbReference type="GO" id="GO:0003824">
    <property type="term" value="F:catalytic activity"/>
    <property type="evidence" value="ECO:0007669"/>
    <property type="project" value="InterPro"/>
</dbReference>
<dbReference type="InterPro" id="IPR007197">
    <property type="entry name" value="rSAM"/>
</dbReference>
<organism evidence="10 11">
    <name type="scientific">Psychrobacter fozii</name>
    <dbReference type="NCBI Taxonomy" id="198480"/>
    <lineage>
        <taxon>Bacteria</taxon>
        <taxon>Pseudomonadati</taxon>
        <taxon>Pseudomonadota</taxon>
        <taxon>Gammaproteobacteria</taxon>
        <taxon>Moraxellales</taxon>
        <taxon>Moraxellaceae</taxon>
        <taxon>Psychrobacter</taxon>
    </lineage>
</organism>
<comment type="cofactor">
    <cofactor evidence="1">
        <name>[4Fe-4S] cluster</name>
        <dbReference type="ChEBI" id="CHEBI:49883"/>
    </cofactor>
</comment>
<keyword evidence="11" id="KW-1185">Reference proteome</keyword>
<dbReference type="SUPFAM" id="SSF102114">
    <property type="entry name" value="Radical SAM enzymes"/>
    <property type="match status" value="1"/>
</dbReference>
<dbReference type="RefSeq" id="WP_245905600.1">
    <property type="nucleotide sequence ID" value="NZ_QJSU01000001.1"/>
</dbReference>
<dbReference type="SFLD" id="SFLDG01067">
    <property type="entry name" value="SPASM/twitch_domain_containing"/>
    <property type="match status" value="1"/>
</dbReference>
<keyword evidence="6" id="KW-0411">Iron-sulfur</keyword>
<dbReference type="GO" id="GO:0046872">
    <property type="term" value="F:metal ion binding"/>
    <property type="evidence" value="ECO:0007669"/>
    <property type="project" value="UniProtKB-KW"/>
</dbReference>
<dbReference type="GO" id="GO:0051539">
    <property type="term" value="F:4 iron, 4 sulfur cluster binding"/>
    <property type="evidence" value="ECO:0007669"/>
    <property type="project" value="UniProtKB-KW"/>
</dbReference>
<evidence type="ECO:0000256" key="1">
    <source>
        <dbReference type="ARBA" id="ARBA00001966"/>
    </source>
</evidence>
<dbReference type="Proteomes" id="UP000247746">
    <property type="component" value="Unassembled WGS sequence"/>
</dbReference>
<comment type="caution">
    <text evidence="10">The sequence shown here is derived from an EMBL/GenBank/DDBJ whole genome shotgun (WGS) entry which is preliminary data.</text>
</comment>
<feature type="domain" description="Radical SAM core" evidence="9">
    <location>
        <begin position="3"/>
        <end position="246"/>
    </location>
</feature>
<evidence type="ECO:0000313" key="11">
    <source>
        <dbReference type="Proteomes" id="UP000247746"/>
    </source>
</evidence>
<evidence type="ECO:0000256" key="2">
    <source>
        <dbReference type="ARBA" id="ARBA00022485"/>
    </source>
</evidence>
<evidence type="ECO:0000256" key="5">
    <source>
        <dbReference type="ARBA" id="ARBA00023004"/>
    </source>
</evidence>
<evidence type="ECO:0000256" key="4">
    <source>
        <dbReference type="ARBA" id="ARBA00022723"/>
    </source>
</evidence>
<evidence type="ECO:0000313" key="10">
    <source>
        <dbReference type="EMBL" id="PYE41163.1"/>
    </source>
</evidence>
<dbReference type="NCBIfam" id="NF038283">
    <property type="entry name" value="viperin_w_prok"/>
    <property type="match status" value="1"/>
</dbReference>
<protein>
    <recommendedName>
        <fullName evidence="8">S-adenosylmethionine-dependent nucleotide dehydratase</fullName>
    </recommendedName>
</protein>
<dbReference type="Gene3D" id="3.20.20.70">
    <property type="entry name" value="Aldolase class I"/>
    <property type="match status" value="1"/>
</dbReference>
<dbReference type="PANTHER" id="PTHR21339:SF0">
    <property type="entry name" value="S-ADENOSYLMETHIONINE-DEPENDENT NUCLEOTIDE DEHYDRATASE RSAD2"/>
    <property type="match status" value="1"/>
</dbReference>
<evidence type="ECO:0000256" key="6">
    <source>
        <dbReference type="ARBA" id="ARBA00023014"/>
    </source>
</evidence>
<dbReference type="AlphaFoldDB" id="A0A2V4ULT0"/>
<evidence type="ECO:0000256" key="7">
    <source>
        <dbReference type="ARBA" id="ARBA00023118"/>
    </source>
</evidence>
<keyword evidence="2" id="KW-0004">4Fe-4S</keyword>
<evidence type="ECO:0000259" key="9">
    <source>
        <dbReference type="PROSITE" id="PS51918"/>
    </source>
</evidence>
<sequence>MHNTFELVINWHFTEACNYACDFCFAKWDKQGRKELFHDECLTDKLLDEVFELKTILENEQNTKFDGVRLNLVGGEIFLYKAKAIHIIKRAKSYGFRVSAITNGSRLDAELLSLIAENLDWIGFSVDSTNHKTNLIIGRSEKNKVMDTDKVCSDIHALRKLNTEIDIKINTVVNSNNFNEDLSGFIRDVNPSKWKVFKVLPSQGYASTITDTMFSVFLDKHSDFKSIIASEDNNEMMDSYIMVDPLGRFFQNSNLTDGYVYSHPIVEIGVKKALSQINFSFNKFLGRYNINEKLIDTVPRFT</sequence>
<dbReference type="InterPro" id="IPR013785">
    <property type="entry name" value="Aldolase_TIM"/>
</dbReference>
<evidence type="ECO:0000256" key="3">
    <source>
        <dbReference type="ARBA" id="ARBA00022691"/>
    </source>
</evidence>
<keyword evidence="3" id="KW-0949">S-adenosyl-L-methionine</keyword>
<dbReference type="InterPro" id="IPR058240">
    <property type="entry name" value="rSAM_sf"/>
</dbReference>
<proteinExistence type="predicted"/>
<dbReference type="EMBL" id="QJSU01000001">
    <property type="protein sequence ID" value="PYE41163.1"/>
    <property type="molecule type" value="Genomic_DNA"/>
</dbReference>
<keyword evidence="4" id="KW-0479">Metal-binding</keyword>
<dbReference type="PROSITE" id="PS51918">
    <property type="entry name" value="RADICAL_SAM"/>
    <property type="match status" value="1"/>
</dbReference>
<accession>A0A2V4ULT0</accession>
<dbReference type="InterPro" id="IPR051196">
    <property type="entry name" value="RSAD2/Viperin_antiviral"/>
</dbReference>